<reference evidence="9 10" key="1">
    <citation type="submission" date="2019-01" db="EMBL/GenBank/DDBJ databases">
        <title>Genome sequencing of strain DFW100M-13.</title>
        <authorList>
            <person name="Heo J."/>
            <person name="Kim S.-J."/>
            <person name="Kim J.-S."/>
            <person name="Hong S.-B."/>
            <person name="Kwon S.-W."/>
        </authorList>
    </citation>
    <scope>NUCLEOTIDE SEQUENCE [LARGE SCALE GENOMIC DNA]</scope>
    <source>
        <strain evidence="9 10">DFW100M-13</strain>
    </source>
</reference>
<dbReference type="PROSITE" id="PS50928">
    <property type="entry name" value="ABC_TM1"/>
    <property type="match status" value="1"/>
</dbReference>
<dbReference type="Gene3D" id="1.10.3720.10">
    <property type="entry name" value="MetI-like"/>
    <property type="match status" value="1"/>
</dbReference>
<dbReference type="SUPFAM" id="SSF161098">
    <property type="entry name" value="MetI-like"/>
    <property type="match status" value="1"/>
</dbReference>
<evidence type="ECO:0000256" key="2">
    <source>
        <dbReference type="ARBA" id="ARBA00022448"/>
    </source>
</evidence>
<feature type="transmembrane region" description="Helical" evidence="7">
    <location>
        <begin position="142"/>
        <end position="162"/>
    </location>
</feature>
<evidence type="ECO:0000256" key="6">
    <source>
        <dbReference type="ARBA" id="ARBA00023136"/>
    </source>
</evidence>
<dbReference type="InterPro" id="IPR050901">
    <property type="entry name" value="BP-dep_ABC_trans_perm"/>
</dbReference>
<feature type="transmembrane region" description="Helical" evidence="7">
    <location>
        <begin position="109"/>
        <end position="130"/>
    </location>
</feature>
<comment type="similarity">
    <text evidence="7">Belongs to the binding-protein-dependent transport system permease family.</text>
</comment>
<dbReference type="InterPro" id="IPR035906">
    <property type="entry name" value="MetI-like_sf"/>
</dbReference>
<gene>
    <name evidence="9" type="ORF">ET475_04680</name>
</gene>
<dbReference type="PANTHER" id="PTHR32243">
    <property type="entry name" value="MALTOSE TRANSPORT SYSTEM PERMEASE-RELATED"/>
    <property type="match status" value="1"/>
</dbReference>
<dbReference type="CDD" id="cd06261">
    <property type="entry name" value="TM_PBP2"/>
    <property type="match status" value="1"/>
</dbReference>
<dbReference type="Pfam" id="PF00528">
    <property type="entry name" value="BPD_transp_1"/>
    <property type="match status" value="1"/>
</dbReference>
<feature type="domain" description="ABC transmembrane type-1" evidence="8">
    <location>
        <begin position="71"/>
        <end position="262"/>
    </location>
</feature>
<keyword evidence="6 7" id="KW-0472">Membrane</keyword>
<dbReference type="GO" id="GO:0055085">
    <property type="term" value="P:transmembrane transport"/>
    <property type="evidence" value="ECO:0007669"/>
    <property type="project" value="InterPro"/>
</dbReference>
<evidence type="ECO:0000313" key="9">
    <source>
        <dbReference type="EMBL" id="QAY59354.1"/>
    </source>
</evidence>
<feature type="transmembrane region" description="Helical" evidence="7">
    <location>
        <begin position="12"/>
        <end position="31"/>
    </location>
</feature>
<evidence type="ECO:0000256" key="4">
    <source>
        <dbReference type="ARBA" id="ARBA00022692"/>
    </source>
</evidence>
<feature type="transmembrane region" description="Helical" evidence="7">
    <location>
        <begin position="241"/>
        <end position="262"/>
    </location>
</feature>
<keyword evidence="2 7" id="KW-0813">Transport</keyword>
<dbReference type="InterPro" id="IPR000515">
    <property type="entry name" value="MetI-like"/>
</dbReference>
<keyword evidence="10" id="KW-1185">Reference proteome</keyword>
<comment type="subcellular location">
    <subcellularLocation>
        <location evidence="1 7">Cell membrane</location>
        <topology evidence="1 7">Multi-pass membrane protein</topology>
    </subcellularLocation>
</comment>
<dbReference type="GO" id="GO:0005886">
    <property type="term" value="C:plasma membrane"/>
    <property type="evidence" value="ECO:0007669"/>
    <property type="project" value="UniProtKB-SubCell"/>
</dbReference>
<protein>
    <submittedName>
        <fullName evidence="9">Carbohydrate ABC transporter permease</fullName>
    </submittedName>
</protein>
<proteinExistence type="inferred from homology"/>
<organism evidence="9 10">
    <name type="scientific">Microbacterium protaetiae</name>
    <dbReference type="NCBI Taxonomy" id="2509458"/>
    <lineage>
        <taxon>Bacteria</taxon>
        <taxon>Bacillati</taxon>
        <taxon>Actinomycetota</taxon>
        <taxon>Actinomycetes</taxon>
        <taxon>Micrococcales</taxon>
        <taxon>Microbacteriaceae</taxon>
        <taxon>Microbacterium</taxon>
    </lineage>
</organism>
<evidence type="ECO:0000313" key="10">
    <source>
        <dbReference type="Proteomes" id="UP000293995"/>
    </source>
</evidence>
<keyword evidence="3" id="KW-1003">Cell membrane</keyword>
<dbReference type="PANTHER" id="PTHR32243:SF18">
    <property type="entry name" value="INNER MEMBRANE ABC TRANSPORTER PERMEASE PROTEIN YCJP"/>
    <property type="match status" value="1"/>
</dbReference>
<dbReference type="Proteomes" id="UP000293995">
    <property type="component" value="Chromosome"/>
</dbReference>
<accession>A0A4P6EBK2</accession>
<sequence>MRRRTTAGRWGLAISTAVIAIFVLAPIYWMVATSFKTPAAVSAAPPQLFPSPASVENYLIAFVDHGFGRYILNSVIVSVAATALVLVLGTLAGYALARLGMRATFTIMVLLLVLSVFPLIALIAPLYLLMRTVGWLNSYEALIIPYTALNLPFGIWILRNYFLGVPKEVEENARLDGASAMRTLWSVVLPMALPGLFTAGIFAFTACWTEFLMALSFNSADEFRTIPVGIALFGNAHVTPYGAIFAASAVAVVPIAILVLVFRRSVVSGLTSGAVKG</sequence>
<dbReference type="KEGG" id="mprt:ET475_04680"/>
<evidence type="ECO:0000256" key="7">
    <source>
        <dbReference type="RuleBase" id="RU363032"/>
    </source>
</evidence>
<evidence type="ECO:0000256" key="5">
    <source>
        <dbReference type="ARBA" id="ARBA00022989"/>
    </source>
</evidence>
<feature type="transmembrane region" description="Helical" evidence="7">
    <location>
        <begin position="183"/>
        <end position="206"/>
    </location>
</feature>
<dbReference type="EMBL" id="CP035494">
    <property type="protein sequence ID" value="QAY59354.1"/>
    <property type="molecule type" value="Genomic_DNA"/>
</dbReference>
<evidence type="ECO:0000259" key="8">
    <source>
        <dbReference type="PROSITE" id="PS50928"/>
    </source>
</evidence>
<evidence type="ECO:0000256" key="1">
    <source>
        <dbReference type="ARBA" id="ARBA00004651"/>
    </source>
</evidence>
<name>A0A4P6EBK2_9MICO</name>
<feature type="transmembrane region" description="Helical" evidence="7">
    <location>
        <begin position="70"/>
        <end position="97"/>
    </location>
</feature>
<dbReference type="RefSeq" id="WP_129386486.1">
    <property type="nucleotide sequence ID" value="NZ_CP035494.1"/>
</dbReference>
<keyword evidence="4 7" id="KW-0812">Transmembrane</keyword>
<dbReference type="OrthoDB" id="9794684at2"/>
<keyword evidence="5 7" id="KW-1133">Transmembrane helix</keyword>
<dbReference type="AlphaFoldDB" id="A0A4P6EBK2"/>
<evidence type="ECO:0000256" key="3">
    <source>
        <dbReference type="ARBA" id="ARBA00022475"/>
    </source>
</evidence>